<dbReference type="EMBL" id="RXIC02000020">
    <property type="protein sequence ID" value="KAB1223203.1"/>
    <property type="molecule type" value="Genomic_DNA"/>
</dbReference>
<proteinExistence type="predicted"/>
<accession>A0A6A1WEC2</accession>
<sequence length="90" mass="9996">MTNLLPSSQVGLLDYGQVKDLPENLRLGYANLVLTIADGDPKRASKSYRELGIDTLCNCENEQHEMLKLAQTTFDTKLPPGVVMQQPFSD</sequence>
<dbReference type="OrthoDB" id="427480at2759"/>
<reference evidence="1 2" key="1">
    <citation type="journal article" date="2019" name="Plant Biotechnol. J.">
        <title>The red bayberry genome and genetic basis of sex determination.</title>
        <authorList>
            <person name="Jia H.M."/>
            <person name="Jia H.J."/>
            <person name="Cai Q.L."/>
            <person name="Wang Y."/>
            <person name="Zhao H.B."/>
            <person name="Yang W.F."/>
            <person name="Wang G.Y."/>
            <person name="Li Y.H."/>
            <person name="Zhan D.L."/>
            <person name="Shen Y.T."/>
            <person name="Niu Q.F."/>
            <person name="Chang L."/>
            <person name="Qiu J."/>
            <person name="Zhao L."/>
            <person name="Xie H.B."/>
            <person name="Fu W.Y."/>
            <person name="Jin J."/>
            <person name="Li X.W."/>
            <person name="Jiao Y."/>
            <person name="Zhou C.C."/>
            <person name="Tu T."/>
            <person name="Chai C.Y."/>
            <person name="Gao J.L."/>
            <person name="Fan L.J."/>
            <person name="van de Weg E."/>
            <person name="Wang J.Y."/>
            <person name="Gao Z.S."/>
        </authorList>
    </citation>
    <scope>NUCLEOTIDE SEQUENCE [LARGE SCALE GENOMIC DNA]</scope>
    <source>
        <tissue evidence="1">Leaves</tissue>
    </source>
</reference>
<dbReference type="Proteomes" id="UP000516437">
    <property type="component" value="Chromosome 2"/>
</dbReference>
<organism evidence="1 2">
    <name type="scientific">Morella rubra</name>
    <name type="common">Chinese bayberry</name>
    <dbReference type="NCBI Taxonomy" id="262757"/>
    <lineage>
        <taxon>Eukaryota</taxon>
        <taxon>Viridiplantae</taxon>
        <taxon>Streptophyta</taxon>
        <taxon>Embryophyta</taxon>
        <taxon>Tracheophyta</taxon>
        <taxon>Spermatophyta</taxon>
        <taxon>Magnoliopsida</taxon>
        <taxon>eudicotyledons</taxon>
        <taxon>Gunneridae</taxon>
        <taxon>Pentapetalae</taxon>
        <taxon>rosids</taxon>
        <taxon>fabids</taxon>
        <taxon>Fagales</taxon>
        <taxon>Myricaceae</taxon>
        <taxon>Morella</taxon>
    </lineage>
</organism>
<evidence type="ECO:0000313" key="1">
    <source>
        <dbReference type="EMBL" id="KAB1223203.1"/>
    </source>
</evidence>
<keyword evidence="2" id="KW-1185">Reference proteome</keyword>
<comment type="caution">
    <text evidence="1">The sequence shown here is derived from an EMBL/GenBank/DDBJ whole genome shotgun (WGS) entry which is preliminary data.</text>
</comment>
<name>A0A6A1WEC2_9ROSI</name>
<protein>
    <submittedName>
        <fullName evidence="1">Uncharacterized protein</fullName>
    </submittedName>
</protein>
<evidence type="ECO:0000313" key="2">
    <source>
        <dbReference type="Proteomes" id="UP000516437"/>
    </source>
</evidence>
<gene>
    <name evidence="1" type="ORF">CJ030_MR2G006904</name>
</gene>
<dbReference type="AlphaFoldDB" id="A0A6A1WEC2"/>